<dbReference type="GO" id="GO:0005524">
    <property type="term" value="F:ATP binding"/>
    <property type="evidence" value="ECO:0007669"/>
    <property type="project" value="UniProtKB-KW"/>
</dbReference>
<evidence type="ECO:0000256" key="5">
    <source>
        <dbReference type="ARBA" id="ARBA00022723"/>
    </source>
</evidence>
<dbReference type="InterPro" id="IPR010982">
    <property type="entry name" value="Lambda_DNA-bd_dom_sf"/>
</dbReference>
<comment type="caution">
    <text evidence="11">The sequence shown here is derived from an EMBL/GenBank/DDBJ whole genome shotgun (WGS) entry which is preliminary data.</text>
</comment>
<reference evidence="11 12" key="1">
    <citation type="submission" date="2017-07" db="EMBL/GenBank/DDBJ databases">
        <title>Bifidobacterium novel species.</title>
        <authorList>
            <person name="Lugli G.A."/>
            <person name="Milani C."/>
            <person name="Duranti S."/>
            <person name="Mangifesta M."/>
        </authorList>
    </citation>
    <scope>NUCLEOTIDE SEQUENCE [LARGE SCALE GENOMIC DNA]</scope>
    <source>
        <strain evidence="11 12">77</strain>
    </source>
</reference>
<comment type="cofactor">
    <cofactor evidence="1">
        <name>Mg(2+)</name>
        <dbReference type="ChEBI" id="CHEBI:18420"/>
    </cofactor>
</comment>
<dbReference type="InterPro" id="IPR002934">
    <property type="entry name" value="Polymerase_NTP_transf_dom"/>
</dbReference>
<dbReference type="PROSITE" id="PS50943">
    <property type="entry name" value="HTH_CROC1"/>
    <property type="match status" value="1"/>
</dbReference>
<comment type="similarity">
    <text evidence="9">Belongs to the MntA antitoxin family.</text>
</comment>
<keyword evidence="2" id="KW-1277">Toxin-antitoxin system</keyword>
<proteinExistence type="inferred from homology"/>
<sequence length="176" mass="19619">MKSIAELREERRRLHVTQGAVAKAMGTTQSALSRAEREGNPTQDFLQRYEQALDALASPLTPITASLTGMDVPNIASIRAAVARLTERYGITDMYVFGSTARGEARPDSDVDLLYRLDPEAPRSLLTIARLRDELTDMLHHPVSLTSYDSLLRNAKRSRSSKRFLDHITPDLIKVA</sequence>
<organism evidence="11 12">
    <name type="scientific">Bifidobacterium parmae</name>
    <dbReference type="NCBI Taxonomy" id="361854"/>
    <lineage>
        <taxon>Bacteria</taxon>
        <taxon>Bacillati</taxon>
        <taxon>Actinomycetota</taxon>
        <taxon>Actinomycetes</taxon>
        <taxon>Bifidobacteriales</taxon>
        <taxon>Bifidobacteriaceae</taxon>
        <taxon>Bifidobacterium</taxon>
    </lineage>
</organism>
<dbReference type="Gene3D" id="3.30.460.10">
    <property type="entry name" value="Beta Polymerase, domain 2"/>
    <property type="match status" value="1"/>
</dbReference>
<feature type="domain" description="HTH cro/C1-type" evidence="10">
    <location>
        <begin position="7"/>
        <end position="60"/>
    </location>
</feature>
<dbReference type="Pfam" id="PF01381">
    <property type="entry name" value="HTH_3"/>
    <property type="match status" value="1"/>
</dbReference>
<evidence type="ECO:0000256" key="9">
    <source>
        <dbReference type="ARBA" id="ARBA00038276"/>
    </source>
</evidence>
<evidence type="ECO:0000256" key="3">
    <source>
        <dbReference type="ARBA" id="ARBA00022679"/>
    </source>
</evidence>
<dbReference type="Pfam" id="PF01909">
    <property type="entry name" value="NTP_transf_2"/>
    <property type="match status" value="1"/>
</dbReference>
<dbReference type="OrthoDB" id="9803128at2"/>
<gene>
    <name evidence="11" type="ORF">Uis4E_0645</name>
</gene>
<protein>
    <submittedName>
        <fullName evidence="11">Nucleotidyltransferase</fullName>
    </submittedName>
</protein>
<dbReference type="CDD" id="cd00093">
    <property type="entry name" value="HTH_XRE"/>
    <property type="match status" value="1"/>
</dbReference>
<evidence type="ECO:0000256" key="6">
    <source>
        <dbReference type="ARBA" id="ARBA00022741"/>
    </source>
</evidence>
<keyword evidence="3 11" id="KW-0808">Transferase</keyword>
<accession>A0A2N5J4T2</accession>
<dbReference type="PANTHER" id="PTHR33571">
    <property type="entry name" value="SSL8005 PROTEIN"/>
    <property type="match status" value="1"/>
</dbReference>
<keyword evidence="8" id="KW-0460">Magnesium</keyword>
<keyword evidence="5" id="KW-0479">Metal-binding</keyword>
<dbReference type="AlphaFoldDB" id="A0A2N5J4T2"/>
<dbReference type="CDD" id="cd05403">
    <property type="entry name" value="NT_KNTase_like"/>
    <property type="match status" value="1"/>
</dbReference>
<dbReference type="SUPFAM" id="SSF47413">
    <property type="entry name" value="lambda repressor-like DNA-binding domains"/>
    <property type="match status" value="1"/>
</dbReference>
<name>A0A2N5J4T2_9BIFI</name>
<dbReference type="GO" id="GO:0003677">
    <property type="term" value="F:DNA binding"/>
    <property type="evidence" value="ECO:0007669"/>
    <property type="project" value="InterPro"/>
</dbReference>
<dbReference type="Proteomes" id="UP000235034">
    <property type="component" value="Unassembled WGS sequence"/>
</dbReference>
<dbReference type="SMART" id="SM00530">
    <property type="entry name" value="HTH_XRE"/>
    <property type="match status" value="1"/>
</dbReference>
<dbReference type="InterPro" id="IPR052038">
    <property type="entry name" value="Type-VII_TA_antitoxin"/>
</dbReference>
<keyword evidence="4" id="KW-0548">Nucleotidyltransferase</keyword>
<dbReference type="RefSeq" id="WP_101621850.1">
    <property type="nucleotide sequence ID" value="NZ_NMWT01000007.1"/>
</dbReference>
<evidence type="ECO:0000256" key="1">
    <source>
        <dbReference type="ARBA" id="ARBA00001946"/>
    </source>
</evidence>
<evidence type="ECO:0000313" key="11">
    <source>
        <dbReference type="EMBL" id="PLS29225.1"/>
    </source>
</evidence>
<evidence type="ECO:0000313" key="12">
    <source>
        <dbReference type="Proteomes" id="UP000235034"/>
    </source>
</evidence>
<dbReference type="EMBL" id="NMWT01000007">
    <property type="protein sequence ID" value="PLS29225.1"/>
    <property type="molecule type" value="Genomic_DNA"/>
</dbReference>
<evidence type="ECO:0000259" key="10">
    <source>
        <dbReference type="PROSITE" id="PS50943"/>
    </source>
</evidence>
<evidence type="ECO:0000256" key="4">
    <source>
        <dbReference type="ARBA" id="ARBA00022695"/>
    </source>
</evidence>
<keyword evidence="12" id="KW-1185">Reference proteome</keyword>
<keyword evidence="7" id="KW-0067">ATP-binding</keyword>
<dbReference type="InterPro" id="IPR001387">
    <property type="entry name" value="Cro/C1-type_HTH"/>
</dbReference>
<dbReference type="SUPFAM" id="SSF81301">
    <property type="entry name" value="Nucleotidyltransferase"/>
    <property type="match status" value="1"/>
</dbReference>
<evidence type="ECO:0000256" key="8">
    <source>
        <dbReference type="ARBA" id="ARBA00022842"/>
    </source>
</evidence>
<dbReference type="GO" id="GO:0016779">
    <property type="term" value="F:nucleotidyltransferase activity"/>
    <property type="evidence" value="ECO:0007669"/>
    <property type="project" value="UniProtKB-KW"/>
</dbReference>
<dbReference type="PANTHER" id="PTHR33571:SF12">
    <property type="entry name" value="BSL3053 PROTEIN"/>
    <property type="match status" value="1"/>
</dbReference>
<evidence type="ECO:0000256" key="2">
    <source>
        <dbReference type="ARBA" id="ARBA00022649"/>
    </source>
</evidence>
<evidence type="ECO:0000256" key="7">
    <source>
        <dbReference type="ARBA" id="ARBA00022840"/>
    </source>
</evidence>
<dbReference type="InterPro" id="IPR043519">
    <property type="entry name" value="NT_sf"/>
</dbReference>
<keyword evidence="6" id="KW-0547">Nucleotide-binding</keyword>
<dbReference type="Gene3D" id="1.10.260.40">
    <property type="entry name" value="lambda repressor-like DNA-binding domains"/>
    <property type="match status" value="1"/>
</dbReference>
<dbReference type="GO" id="GO:0046872">
    <property type="term" value="F:metal ion binding"/>
    <property type="evidence" value="ECO:0007669"/>
    <property type="project" value="UniProtKB-KW"/>
</dbReference>